<feature type="region of interest" description="Disordered" evidence="7">
    <location>
        <begin position="584"/>
        <end position="624"/>
    </location>
</feature>
<keyword evidence="3" id="KW-0238">DNA-binding</keyword>
<dbReference type="GO" id="GO:0019237">
    <property type="term" value="F:centromeric DNA binding"/>
    <property type="evidence" value="ECO:0007669"/>
    <property type="project" value="InterPro"/>
</dbReference>
<comment type="function">
    <text evidence="5">Component of the kinetochore, a multiprotein complex that assembles on centromeric DNA and attaches chromosomes to spindle microtubules, mediating chromosome segregation and sister chromatid segregation during meiosis and mitosis. Component of the inner kinetochore constitutive centromere-associated network (CCAN), which serves as a structural platform for outer kinetochore assembly.</text>
</comment>
<feature type="region of interest" description="Disordered" evidence="7">
    <location>
        <begin position="58"/>
        <end position="185"/>
    </location>
</feature>
<evidence type="ECO:0000256" key="4">
    <source>
        <dbReference type="ARBA" id="ARBA00023242"/>
    </source>
</evidence>
<organism evidence="10 11">
    <name type="scientific">Maudiozyma humilis</name>
    <name type="common">Sour dough yeast</name>
    <name type="synonym">Kazachstania humilis</name>
    <dbReference type="NCBI Taxonomy" id="51915"/>
    <lineage>
        <taxon>Eukaryota</taxon>
        <taxon>Fungi</taxon>
        <taxon>Dikarya</taxon>
        <taxon>Ascomycota</taxon>
        <taxon>Saccharomycotina</taxon>
        <taxon>Saccharomycetes</taxon>
        <taxon>Saccharomycetales</taxon>
        <taxon>Saccharomycetaceae</taxon>
        <taxon>Maudiozyma</taxon>
    </lineage>
</organism>
<feature type="region of interest" description="Disordered" evidence="7">
    <location>
        <begin position="198"/>
        <end position="314"/>
    </location>
</feature>
<feature type="domain" description="Mif2 N-terminal" evidence="9">
    <location>
        <begin position="3"/>
        <end position="40"/>
    </location>
</feature>
<feature type="compositionally biased region" description="Polar residues" evidence="7">
    <location>
        <begin position="73"/>
        <end position="105"/>
    </location>
</feature>
<dbReference type="GO" id="GO:0005634">
    <property type="term" value="C:nucleus"/>
    <property type="evidence" value="ECO:0007669"/>
    <property type="project" value="UniProtKB-SubCell"/>
</dbReference>
<dbReference type="InterPro" id="IPR014710">
    <property type="entry name" value="RmlC-like_jellyroll"/>
</dbReference>
<dbReference type="InterPro" id="IPR028386">
    <property type="entry name" value="CENP-C/Mif2/cnp3"/>
</dbReference>
<evidence type="ECO:0000259" key="8">
    <source>
        <dbReference type="Pfam" id="PF11699"/>
    </source>
</evidence>
<feature type="compositionally biased region" description="Low complexity" evidence="7">
    <location>
        <begin position="225"/>
        <end position="239"/>
    </location>
</feature>
<dbReference type="PANTHER" id="PTHR16684">
    <property type="entry name" value="CENTROMERE PROTEIN C"/>
    <property type="match status" value="1"/>
</dbReference>
<evidence type="ECO:0000259" key="9">
    <source>
        <dbReference type="Pfam" id="PF15624"/>
    </source>
</evidence>
<name>A0AAV5RQR0_MAUHU</name>
<dbReference type="SUPFAM" id="SSF51182">
    <property type="entry name" value="RmlC-like cupins"/>
    <property type="match status" value="1"/>
</dbReference>
<dbReference type="Pfam" id="PF11699">
    <property type="entry name" value="CENP-C_C"/>
    <property type="match status" value="1"/>
</dbReference>
<comment type="subcellular location">
    <subcellularLocation>
        <location evidence="1">Nucleus</location>
    </subcellularLocation>
</comment>
<proteinExistence type="inferred from homology"/>
<dbReference type="InterPro" id="IPR025974">
    <property type="entry name" value="Mif2/CENP-C_cupin"/>
</dbReference>
<accession>A0AAV5RQR0</accession>
<dbReference type="InterPro" id="IPR028929">
    <property type="entry name" value="Mif2_N"/>
</dbReference>
<dbReference type="Gene3D" id="2.60.120.10">
    <property type="entry name" value="Jelly Rolls"/>
    <property type="match status" value="1"/>
</dbReference>
<feature type="domain" description="Mif2/CENP-C cupin" evidence="8">
    <location>
        <begin position="486"/>
        <end position="571"/>
    </location>
</feature>
<keyword evidence="11" id="KW-1185">Reference proteome</keyword>
<feature type="compositionally biased region" description="Polar residues" evidence="7">
    <location>
        <begin position="198"/>
        <end position="207"/>
    </location>
</feature>
<dbReference type="FunFam" id="2.60.120.10:FF:000033">
    <property type="entry name" value="Centromere protein C 1"/>
    <property type="match status" value="1"/>
</dbReference>
<evidence type="ECO:0000313" key="10">
    <source>
        <dbReference type="EMBL" id="GMM53597.1"/>
    </source>
</evidence>
<dbReference type="CDD" id="cd06993">
    <property type="entry name" value="cupin_CENP-C_C"/>
    <property type="match status" value="1"/>
</dbReference>
<evidence type="ECO:0000256" key="7">
    <source>
        <dbReference type="SAM" id="MobiDB-lite"/>
    </source>
</evidence>
<evidence type="ECO:0000313" key="11">
    <source>
        <dbReference type="Proteomes" id="UP001377567"/>
    </source>
</evidence>
<feature type="compositionally biased region" description="Polar residues" evidence="7">
    <location>
        <begin position="144"/>
        <end position="154"/>
    </location>
</feature>
<reference evidence="10 11" key="1">
    <citation type="journal article" date="2023" name="Elife">
        <title>Identification of key yeast species and microbe-microbe interactions impacting larval growth of Drosophila in the wild.</title>
        <authorList>
            <person name="Mure A."/>
            <person name="Sugiura Y."/>
            <person name="Maeda R."/>
            <person name="Honda K."/>
            <person name="Sakurai N."/>
            <person name="Takahashi Y."/>
            <person name="Watada M."/>
            <person name="Katoh T."/>
            <person name="Gotoh A."/>
            <person name="Gotoh Y."/>
            <person name="Taniguchi I."/>
            <person name="Nakamura K."/>
            <person name="Hayashi T."/>
            <person name="Katayama T."/>
            <person name="Uemura T."/>
            <person name="Hattori Y."/>
        </authorList>
    </citation>
    <scope>NUCLEOTIDE SEQUENCE [LARGE SCALE GENOMIC DNA]</scope>
    <source>
        <strain evidence="10 11">KH-74</strain>
    </source>
</reference>
<dbReference type="GO" id="GO:0051382">
    <property type="term" value="P:kinetochore assembly"/>
    <property type="evidence" value="ECO:0007669"/>
    <property type="project" value="InterPro"/>
</dbReference>
<dbReference type="GO" id="GO:0051315">
    <property type="term" value="P:attachment of mitotic spindle microtubules to kinetochore"/>
    <property type="evidence" value="ECO:0007669"/>
    <property type="project" value="TreeGrafter"/>
</dbReference>
<dbReference type="GO" id="GO:0051455">
    <property type="term" value="P:spindle attachment to meiosis I kinetochore"/>
    <property type="evidence" value="ECO:0007669"/>
    <property type="project" value="TreeGrafter"/>
</dbReference>
<evidence type="ECO:0000256" key="3">
    <source>
        <dbReference type="ARBA" id="ARBA00023125"/>
    </source>
</evidence>
<feature type="compositionally biased region" description="Basic and acidic residues" evidence="7">
    <location>
        <begin position="611"/>
        <end position="623"/>
    </location>
</feature>
<dbReference type="GO" id="GO:0000776">
    <property type="term" value="C:kinetochore"/>
    <property type="evidence" value="ECO:0007669"/>
    <property type="project" value="InterPro"/>
</dbReference>
<feature type="region of interest" description="Disordered" evidence="7">
    <location>
        <begin position="359"/>
        <end position="397"/>
    </location>
</feature>
<dbReference type="Proteomes" id="UP001377567">
    <property type="component" value="Unassembled WGS sequence"/>
</dbReference>
<evidence type="ECO:0000256" key="2">
    <source>
        <dbReference type="ARBA" id="ARBA00010291"/>
    </source>
</evidence>
<keyword evidence="4" id="KW-0539">Nucleus</keyword>
<dbReference type="AlphaFoldDB" id="A0AAV5RQR0"/>
<comment type="similarity">
    <text evidence="2">Belongs to the CENP-C/MIF2 family.</text>
</comment>
<protein>
    <recommendedName>
        <fullName evidence="6">CENP-C homolog</fullName>
    </recommendedName>
</protein>
<feature type="compositionally biased region" description="Polar residues" evidence="7">
    <location>
        <begin position="162"/>
        <end position="178"/>
    </location>
</feature>
<feature type="compositionally biased region" description="Low complexity" evidence="7">
    <location>
        <begin position="593"/>
        <end position="606"/>
    </location>
</feature>
<feature type="compositionally biased region" description="Acidic residues" evidence="7">
    <location>
        <begin position="268"/>
        <end position="278"/>
    </location>
</feature>
<comment type="caution">
    <text evidence="10">The sequence shown here is derived from an EMBL/GenBank/DDBJ whole genome shotgun (WGS) entry which is preliminary data.</text>
</comment>
<evidence type="ECO:0000256" key="1">
    <source>
        <dbReference type="ARBA" id="ARBA00004123"/>
    </source>
</evidence>
<dbReference type="PANTHER" id="PTHR16684:SF11">
    <property type="entry name" value="CENTROMERE PROTEIN C"/>
    <property type="match status" value="1"/>
</dbReference>
<dbReference type="EMBL" id="BTGD01000001">
    <property type="protein sequence ID" value="GMM53597.1"/>
    <property type="molecule type" value="Genomic_DNA"/>
</dbReference>
<dbReference type="Pfam" id="PF15624">
    <property type="entry name" value="Mif2_N"/>
    <property type="match status" value="1"/>
</dbReference>
<evidence type="ECO:0000256" key="5">
    <source>
        <dbReference type="ARBA" id="ARBA00057947"/>
    </source>
</evidence>
<sequence length="647" mass="72688">MDYMNLGVTSRKTGLRVRDDVARDEYNMENVDDFFKDDDFSLVTVRKKRKRSSLLPPVVTNATEDTPSDGVPQLSTPHIFSPAVSSLRRSLAPSNQTPSQRTSILKSIDEEEVPNFDVGGFDADPQLTDNNEEDEAPLHDNNEPSKQFNTTYDLGSSRKPTKPQTPASIIDTPSSTLPNPYVESDAPDLVYDADLTIDNSPFNTSENAVLEEEVSDYGLSHSDDGSVSPSELLSSGESSSDSDGDADNDNDRAIDNDSYVDQTYIPSDADEEASDQENETNSANVKPLSYDIDTMSSDDDEYIPPNIDVESSPVRDTLRRSNRIKVPPLEYWRNEKIVYKRKTSKPALDIEKIITFEPSEDSDSEDEAARNTQRRRNVNVRRDIPTPNNTEENIPRRHNNANQRNYKSINRAIISGQRNLETDGPNSQIYRNIEDGNVENATWIKDGYFEGTINATRDTQTDEILAYAPDIAQAEKTKKTDTERYTLSVMFDKHKDTFASGILKLPVSGKRDSAESHNAFITFYVIRGVVEVTVASNKFIVTEGCSFQVPSFNKYSFTNKGKEETKLFFVQVIVPDEFNKEKQISRKDKMDYSSESSESVSQAEISQMVNLKDRRLGNSEKSNRPASVLQRLFVDSSSSDVTNLQRQ</sequence>
<evidence type="ECO:0000256" key="6">
    <source>
        <dbReference type="ARBA" id="ARBA00075033"/>
    </source>
</evidence>
<gene>
    <name evidence="10" type="ORF">DAKH74_002130</name>
</gene>
<dbReference type="InterPro" id="IPR011051">
    <property type="entry name" value="RmlC_Cupin_sf"/>
</dbReference>